<dbReference type="InterPro" id="IPR044726">
    <property type="entry name" value="ABCC_6TM_D2"/>
</dbReference>
<evidence type="ECO:0000256" key="9">
    <source>
        <dbReference type="ARBA" id="ARBA00023180"/>
    </source>
</evidence>
<dbReference type="GO" id="GO:0005524">
    <property type="term" value="F:ATP binding"/>
    <property type="evidence" value="ECO:0007669"/>
    <property type="project" value="UniProtKB-KW"/>
</dbReference>
<dbReference type="CDD" id="cd03244">
    <property type="entry name" value="ABCC_MRP_domain2"/>
    <property type="match status" value="1"/>
</dbReference>
<dbReference type="GO" id="GO:0016020">
    <property type="term" value="C:membrane"/>
    <property type="evidence" value="ECO:0007669"/>
    <property type="project" value="UniProtKB-SubCell"/>
</dbReference>
<dbReference type="PROSITE" id="PS50929">
    <property type="entry name" value="ABC_TM1F"/>
    <property type="match status" value="1"/>
</dbReference>
<dbReference type="Proteomes" id="UP000014074">
    <property type="component" value="Unassembled WGS sequence"/>
</dbReference>
<keyword evidence="9" id="KW-0325">Glycoprotein</keyword>
<evidence type="ECO:0000256" key="1">
    <source>
        <dbReference type="ARBA" id="ARBA00004141"/>
    </source>
</evidence>
<dbReference type="SMART" id="SM00382">
    <property type="entry name" value="AAA"/>
    <property type="match status" value="1"/>
</dbReference>
<feature type="transmembrane region" description="Helical" evidence="10">
    <location>
        <begin position="20"/>
        <end position="38"/>
    </location>
</feature>
<dbReference type="HOGENOM" id="CLU_000604_84_3_1"/>
<evidence type="ECO:0000256" key="5">
    <source>
        <dbReference type="ARBA" id="ARBA00022741"/>
    </source>
</evidence>
<dbReference type="InterPro" id="IPR050173">
    <property type="entry name" value="ABC_transporter_C-like"/>
</dbReference>
<keyword evidence="7 10" id="KW-1133">Transmembrane helix</keyword>
<dbReference type="FunFam" id="3.40.50.300:FF:001172">
    <property type="entry name" value="Cystic fibrosis transmembrane conductance regulator"/>
    <property type="match status" value="1"/>
</dbReference>
<dbReference type="EMBL" id="KB932922">
    <property type="protein sequence ID" value="EOO02379.1"/>
    <property type="molecule type" value="Genomic_DNA"/>
</dbReference>
<sequence length="432" mass="47876">MLALEYLTSTISQLVLTSIASGYLAISIPLLAVVLFFLQRIYLRTSRQMRLLELEAKSPVFSHFISSFTGLTTIRAFDWAREFHKENLRRLTIAQKPYYLLYCLQRWLTLVLDLIIAGLAVLLVGLAVALRDTIDAGLLGVALTGVIGFGQTLSLLITQWTQLETSLGAVARIREFERDTPQESDGPDTPPDNWLGRGAISMEGVSAAYGERTVLKDITLDIRPGEKVAVVGRTGSGKSTLLALLLRLQPPTAGKILIDGIDTGSMPLNSLRSSLVTLPQEPLFLAGNVRQNLDPFGEADNQGLLEVLKKVGIAGLIEDKGGLDADLNVDWLSAGQKQLFCLARAWLRKSKVLLLDEATSSLDYETEKMVIGFIQHEFSGWTTVMVAHRLRTIIDFDKVVVLDEGRVSELDQPRRLLERDSLFKTLWNLQED</sequence>
<evidence type="ECO:0000313" key="14">
    <source>
        <dbReference type="Proteomes" id="UP000014074"/>
    </source>
</evidence>
<evidence type="ECO:0000256" key="8">
    <source>
        <dbReference type="ARBA" id="ARBA00023136"/>
    </source>
</evidence>
<feature type="domain" description="ABC transporter" evidence="11">
    <location>
        <begin position="200"/>
        <end position="429"/>
    </location>
</feature>
<dbReference type="GeneID" id="19322323"/>
<dbReference type="InterPro" id="IPR017871">
    <property type="entry name" value="ABC_transporter-like_CS"/>
</dbReference>
<dbReference type="RefSeq" id="XP_007912872.1">
    <property type="nucleotide sequence ID" value="XM_007914681.1"/>
</dbReference>
<dbReference type="Pfam" id="PF00664">
    <property type="entry name" value="ABC_membrane"/>
    <property type="match status" value="1"/>
</dbReference>
<dbReference type="InterPro" id="IPR003593">
    <property type="entry name" value="AAA+_ATPase"/>
</dbReference>
<dbReference type="PANTHER" id="PTHR24223">
    <property type="entry name" value="ATP-BINDING CASSETTE SUB-FAMILY C"/>
    <property type="match status" value="1"/>
</dbReference>
<dbReference type="CDD" id="cd18580">
    <property type="entry name" value="ABC_6TM_ABCC_D2"/>
    <property type="match status" value="1"/>
</dbReference>
<evidence type="ECO:0000256" key="7">
    <source>
        <dbReference type="ARBA" id="ARBA00022989"/>
    </source>
</evidence>
<keyword evidence="4" id="KW-0677">Repeat</keyword>
<evidence type="ECO:0000256" key="10">
    <source>
        <dbReference type="SAM" id="Phobius"/>
    </source>
</evidence>
<keyword evidence="3 10" id="KW-0812">Transmembrane</keyword>
<accession>R8BSU7</accession>
<keyword evidence="14" id="KW-1185">Reference proteome</keyword>
<comment type="subcellular location">
    <subcellularLocation>
        <location evidence="1">Membrane</location>
        <topology evidence="1">Multi-pass membrane protein</topology>
    </subcellularLocation>
</comment>
<dbReference type="GO" id="GO:0016887">
    <property type="term" value="F:ATP hydrolysis activity"/>
    <property type="evidence" value="ECO:0007669"/>
    <property type="project" value="InterPro"/>
</dbReference>
<dbReference type="SUPFAM" id="SSF52540">
    <property type="entry name" value="P-loop containing nucleoside triphosphate hydrolases"/>
    <property type="match status" value="1"/>
</dbReference>
<keyword evidence="8 10" id="KW-0472">Membrane</keyword>
<evidence type="ECO:0000313" key="13">
    <source>
        <dbReference type="EMBL" id="EOO02379.1"/>
    </source>
</evidence>
<dbReference type="Gene3D" id="3.40.50.300">
    <property type="entry name" value="P-loop containing nucleotide triphosphate hydrolases"/>
    <property type="match status" value="1"/>
</dbReference>
<dbReference type="SUPFAM" id="SSF90123">
    <property type="entry name" value="ABC transporter transmembrane region"/>
    <property type="match status" value="1"/>
</dbReference>
<evidence type="ECO:0000259" key="11">
    <source>
        <dbReference type="PROSITE" id="PS50893"/>
    </source>
</evidence>
<feature type="transmembrane region" description="Helical" evidence="10">
    <location>
        <begin position="107"/>
        <end position="130"/>
    </location>
</feature>
<reference evidence="14" key="1">
    <citation type="journal article" date="2013" name="Genome Announc.">
        <title>Draft genome sequence of the ascomycete Phaeoacremonium aleophilum strain UCR-PA7, a causal agent of the esca disease complex in grapevines.</title>
        <authorList>
            <person name="Blanco-Ulate B."/>
            <person name="Rolshausen P."/>
            <person name="Cantu D."/>
        </authorList>
    </citation>
    <scope>NUCLEOTIDE SEQUENCE [LARGE SCALE GENOMIC DNA]</scope>
    <source>
        <strain evidence="14">UCR-PA7</strain>
    </source>
</reference>
<gene>
    <name evidence="13" type="ORF">UCRPA7_2106</name>
</gene>
<evidence type="ECO:0000256" key="2">
    <source>
        <dbReference type="ARBA" id="ARBA00022448"/>
    </source>
</evidence>
<evidence type="ECO:0000259" key="12">
    <source>
        <dbReference type="PROSITE" id="PS50929"/>
    </source>
</evidence>
<evidence type="ECO:0000256" key="4">
    <source>
        <dbReference type="ARBA" id="ARBA00022737"/>
    </source>
</evidence>
<dbReference type="InterPro" id="IPR036640">
    <property type="entry name" value="ABC1_TM_sf"/>
</dbReference>
<keyword evidence="5" id="KW-0547">Nucleotide-binding</keyword>
<dbReference type="InterPro" id="IPR027417">
    <property type="entry name" value="P-loop_NTPase"/>
</dbReference>
<name>R8BSU7_PHAM7</name>
<protein>
    <submittedName>
        <fullName evidence="13">Putative abc multidrug transporter protein</fullName>
    </submittedName>
</protein>
<feature type="transmembrane region" description="Helical" evidence="10">
    <location>
        <begin position="137"/>
        <end position="157"/>
    </location>
</feature>
<dbReference type="eggNOG" id="KOG0054">
    <property type="taxonomic scope" value="Eukaryota"/>
</dbReference>
<organism evidence="13 14">
    <name type="scientific">Phaeoacremonium minimum (strain UCR-PA7)</name>
    <name type="common">Esca disease fungus</name>
    <name type="synonym">Togninia minima</name>
    <dbReference type="NCBI Taxonomy" id="1286976"/>
    <lineage>
        <taxon>Eukaryota</taxon>
        <taxon>Fungi</taxon>
        <taxon>Dikarya</taxon>
        <taxon>Ascomycota</taxon>
        <taxon>Pezizomycotina</taxon>
        <taxon>Sordariomycetes</taxon>
        <taxon>Sordariomycetidae</taxon>
        <taxon>Togniniales</taxon>
        <taxon>Togniniaceae</taxon>
        <taxon>Phaeoacremonium</taxon>
    </lineage>
</organism>
<dbReference type="InterPro" id="IPR003439">
    <property type="entry name" value="ABC_transporter-like_ATP-bd"/>
</dbReference>
<dbReference type="PANTHER" id="PTHR24223:SF399">
    <property type="entry name" value="ABC TRANSPORTER ATNG"/>
    <property type="match status" value="1"/>
</dbReference>
<dbReference type="InterPro" id="IPR011527">
    <property type="entry name" value="ABC1_TM_dom"/>
</dbReference>
<keyword evidence="6" id="KW-0067">ATP-binding</keyword>
<evidence type="ECO:0000256" key="3">
    <source>
        <dbReference type="ARBA" id="ARBA00022692"/>
    </source>
</evidence>
<keyword evidence="2" id="KW-0813">Transport</keyword>
<dbReference type="PROSITE" id="PS50893">
    <property type="entry name" value="ABC_TRANSPORTER_2"/>
    <property type="match status" value="1"/>
</dbReference>
<dbReference type="OrthoDB" id="6500128at2759"/>
<dbReference type="PROSITE" id="PS00211">
    <property type="entry name" value="ABC_TRANSPORTER_1"/>
    <property type="match status" value="1"/>
</dbReference>
<dbReference type="AlphaFoldDB" id="R8BSU7"/>
<dbReference type="Gene3D" id="1.20.1560.10">
    <property type="entry name" value="ABC transporter type 1, transmembrane domain"/>
    <property type="match status" value="1"/>
</dbReference>
<proteinExistence type="predicted"/>
<dbReference type="Pfam" id="PF00005">
    <property type="entry name" value="ABC_tran"/>
    <property type="match status" value="1"/>
</dbReference>
<feature type="transmembrane region" description="Helical" evidence="10">
    <location>
        <begin position="59"/>
        <end position="77"/>
    </location>
</feature>
<feature type="domain" description="ABC transmembrane type-1" evidence="12">
    <location>
        <begin position="1"/>
        <end position="165"/>
    </location>
</feature>
<evidence type="ECO:0000256" key="6">
    <source>
        <dbReference type="ARBA" id="ARBA00022840"/>
    </source>
</evidence>
<dbReference type="GO" id="GO:0140359">
    <property type="term" value="F:ABC-type transporter activity"/>
    <property type="evidence" value="ECO:0007669"/>
    <property type="project" value="InterPro"/>
</dbReference>
<dbReference type="KEGG" id="tmn:UCRPA7_2106"/>